<accession>A0A6N7QZU8</accession>
<reference evidence="3 4" key="1">
    <citation type="submission" date="2019-10" db="EMBL/GenBank/DDBJ databases">
        <title>Gracilibacillus salitolerans sp. nov., a moderate halophile isolated from a saline soil in northwest China.</title>
        <authorList>
            <person name="Gan L."/>
        </authorList>
    </citation>
    <scope>NUCLEOTIDE SEQUENCE [LARGE SCALE GENOMIC DNA]</scope>
    <source>
        <strain evidence="3 4">TP2-8</strain>
    </source>
</reference>
<dbReference type="InterPro" id="IPR045376">
    <property type="entry name" value="Maf_N"/>
</dbReference>
<feature type="domain" description="Glycosyltransferase Maf N-terminal" evidence="2">
    <location>
        <begin position="49"/>
        <end position="115"/>
    </location>
</feature>
<evidence type="ECO:0000313" key="4">
    <source>
        <dbReference type="Proteomes" id="UP000435187"/>
    </source>
</evidence>
<dbReference type="PANTHER" id="PTHR41786">
    <property type="entry name" value="MOTILITY ACCESSORY FACTOR MAF"/>
    <property type="match status" value="1"/>
</dbReference>
<dbReference type="AlphaFoldDB" id="A0A6N7QZU8"/>
<evidence type="ECO:0000259" key="1">
    <source>
        <dbReference type="Pfam" id="PF01973"/>
    </source>
</evidence>
<dbReference type="InterPro" id="IPR002826">
    <property type="entry name" value="MptE-like"/>
</dbReference>
<gene>
    <name evidence="3" type="ORF">GH885_11835</name>
</gene>
<dbReference type="Proteomes" id="UP000435187">
    <property type="component" value="Unassembled WGS sequence"/>
</dbReference>
<protein>
    <submittedName>
        <fullName evidence="3">DUF115 domain-containing protein</fullName>
    </submittedName>
</protein>
<feature type="domain" description="6-hydroxymethylpterin diphosphokinase MptE-like" evidence="1">
    <location>
        <begin position="204"/>
        <end position="380"/>
    </location>
</feature>
<dbReference type="PANTHER" id="PTHR41786:SF1">
    <property type="entry name" value="6-HYDROXYMETHYLPTERIN DIPHOSPHOKINASE MPTE-LIKE DOMAIN-CONTAINING PROTEIN"/>
    <property type="match status" value="1"/>
</dbReference>
<sequence>MVLVDNINLLRKKFPDVRNSTKDVSHHHIISLQKSKTNLPTITIDVHGRQAFLHSKYDPEKEAQRFIEANIEKIREKKHVFIYGMGLGYHIEEIIRRFPDISITVYEPNIDVFHKLMESRKLSNILKSNVKRLYVETTLESRRQGLIDFANMVLDDVFILILPSYERAFSQETQAFMSMFTEIIKQKKQNYLANYTFEKKWVYNSIYNLYETLSSPTFFNIDKRILTDKPVILIAAGTSLDDEIENLKFIKSNKLAYLFSVGSAVNTLLANDIYPDGHFSYDPKFDNQEKVFKDILERNLDSIPLIFGTSIGFEKLSEYPGEKYHVVTSQDTVSSFYVNSESEILKVSDAPTISVIALQILFHMEVSKIILVGQNLAFRGEHSYSKAIYYRNTKEKRQHRKKIQIETIDVFGNTIYTSPALERMKKAMEALIKELSSSKVEIINATNGGAHIDGTKYIPLQEVMKDLSEQVVDNDWRTNETVPLDFKYIAEKHHYLMSERSLFISKLEKISDLNHEFLKKPNHQAPIFKNILREFETVIKNKYFRLVMNPMAKVEFDLFIKNIKKINAVPQVDYQNFQRQVERIVSIFNENDNMVNSLFADFGEKIQALQRGNK</sequence>
<comment type="caution">
    <text evidence="3">The sequence shown here is derived from an EMBL/GenBank/DDBJ whole genome shotgun (WGS) entry which is preliminary data.</text>
</comment>
<dbReference type="RefSeq" id="WP_153835647.1">
    <property type="nucleotide sequence ID" value="NZ_JBHUMW010000017.1"/>
</dbReference>
<evidence type="ECO:0000259" key="2">
    <source>
        <dbReference type="Pfam" id="PF20157"/>
    </source>
</evidence>
<name>A0A6N7QZU8_9BACI</name>
<dbReference type="EMBL" id="WJEE01000024">
    <property type="protein sequence ID" value="MRI67024.1"/>
    <property type="molecule type" value="Genomic_DNA"/>
</dbReference>
<dbReference type="Pfam" id="PF01973">
    <property type="entry name" value="MptE-like"/>
    <property type="match status" value="1"/>
</dbReference>
<keyword evidence="4" id="KW-1185">Reference proteome</keyword>
<dbReference type="Pfam" id="PF20157">
    <property type="entry name" value="Maf_flag10_N"/>
    <property type="match status" value="1"/>
</dbReference>
<evidence type="ECO:0000313" key="3">
    <source>
        <dbReference type="EMBL" id="MRI67024.1"/>
    </source>
</evidence>
<proteinExistence type="predicted"/>
<organism evidence="3 4">
    <name type="scientific">Gracilibacillus thailandensis</name>
    <dbReference type="NCBI Taxonomy" id="563735"/>
    <lineage>
        <taxon>Bacteria</taxon>
        <taxon>Bacillati</taxon>
        <taxon>Bacillota</taxon>
        <taxon>Bacilli</taxon>
        <taxon>Bacillales</taxon>
        <taxon>Bacillaceae</taxon>
        <taxon>Gracilibacillus</taxon>
    </lineage>
</organism>